<comment type="caution">
    <text evidence="2">The sequence shown here is derived from an EMBL/GenBank/DDBJ whole genome shotgun (WGS) entry which is preliminary data.</text>
</comment>
<gene>
    <name evidence="2" type="ORF">GCM10009768_14850</name>
</gene>
<sequence>MDTLIQLLHSAKELFPVEVALTLGTVFFALSWIRPRSTVQLPSRKQAALPLFLWGIVSALLVLGIGTTTSWIAASNPMHVDWDAWWQRPLPLFATAALLLVVALPLRLAGVPAPGHRAITPRRRWWEFTPRTLLWITAITGTLGLLTAGWQILIGVSVPSDGDRYGIGSIPTDLPAFGRFQDGMGYYWGAGWPNHLLTLVALLLCAIALPLALDAGANRPAPVDALAAEVRVSREAAARTMTLFALGGILLTLGAVWAFVGFVGEIIVGVDGLAASPGELVTIGTGYRDVARPLHWAGYIVQGIGAALLMRLAVDLVRSFVSGRRAEARAVASSAVGVGVGGGIARAEGEQ</sequence>
<keyword evidence="1" id="KW-0812">Transmembrane</keyword>
<feature type="transmembrane region" description="Helical" evidence="1">
    <location>
        <begin position="92"/>
        <end position="111"/>
    </location>
</feature>
<accession>A0ABP4XL90</accession>
<evidence type="ECO:0000313" key="2">
    <source>
        <dbReference type="EMBL" id="GAA1786905.1"/>
    </source>
</evidence>
<evidence type="ECO:0000256" key="1">
    <source>
        <dbReference type="SAM" id="Phobius"/>
    </source>
</evidence>
<dbReference type="EMBL" id="BAAAOB010000001">
    <property type="protein sequence ID" value="GAA1786905.1"/>
    <property type="molecule type" value="Genomic_DNA"/>
</dbReference>
<feature type="transmembrane region" description="Helical" evidence="1">
    <location>
        <begin position="47"/>
        <end position="72"/>
    </location>
</feature>
<protein>
    <submittedName>
        <fullName evidence="2">Uncharacterized protein</fullName>
    </submittedName>
</protein>
<reference evidence="3" key="1">
    <citation type="journal article" date="2019" name="Int. J. Syst. Evol. Microbiol.">
        <title>The Global Catalogue of Microorganisms (GCM) 10K type strain sequencing project: providing services to taxonomists for standard genome sequencing and annotation.</title>
        <authorList>
            <consortium name="The Broad Institute Genomics Platform"/>
            <consortium name="The Broad Institute Genome Sequencing Center for Infectious Disease"/>
            <person name="Wu L."/>
            <person name="Ma J."/>
        </authorList>
    </citation>
    <scope>NUCLEOTIDE SEQUENCE [LARGE SCALE GENOMIC DNA]</scope>
    <source>
        <strain evidence="3">JCM 14736</strain>
    </source>
</reference>
<feature type="transmembrane region" description="Helical" evidence="1">
    <location>
        <begin position="241"/>
        <end position="263"/>
    </location>
</feature>
<organism evidence="2 3">
    <name type="scientific">Leucobacter iarius</name>
    <dbReference type="NCBI Taxonomy" id="333963"/>
    <lineage>
        <taxon>Bacteria</taxon>
        <taxon>Bacillati</taxon>
        <taxon>Actinomycetota</taxon>
        <taxon>Actinomycetes</taxon>
        <taxon>Micrococcales</taxon>
        <taxon>Microbacteriaceae</taxon>
        <taxon>Leucobacter</taxon>
    </lineage>
</organism>
<feature type="transmembrane region" description="Helical" evidence="1">
    <location>
        <begin position="192"/>
        <end position="213"/>
    </location>
</feature>
<evidence type="ECO:0000313" key="3">
    <source>
        <dbReference type="Proteomes" id="UP001500851"/>
    </source>
</evidence>
<dbReference type="RefSeq" id="WP_344031061.1">
    <property type="nucleotide sequence ID" value="NZ_BAAAOB010000001.1"/>
</dbReference>
<proteinExistence type="predicted"/>
<feature type="transmembrane region" description="Helical" evidence="1">
    <location>
        <begin position="296"/>
        <end position="314"/>
    </location>
</feature>
<feature type="transmembrane region" description="Helical" evidence="1">
    <location>
        <begin position="14"/>
        <end position="35"/>
    </location>
</feature>
<keyword evidence="3" id="KW-1185">Reference proteome</keyword>
<name>A0ABP4XL90_9MICO</name>
<keyword evidence="1" id="KW-1133">Transmembrane helix</keyword>
<dbReference type="Proteomes" id="UP001500851">
    <property type="component" value="Unassembled WGS sequence"/>
</dbReference>
<keyword evidence="1" id="KW-0472">Membrane</keyword>
<feature type="transmembrane region" description="Helical" evidence="1">
    <location>
        <begin position="132"/>
        <end position="153"/>
    </location>
</feature>